<evidence type="ECO:0000313" key="3">
    <source>
        <dbReference type="Proteomes" id="UP001174050"/>
    </source>
</evidence>
<dbReference type="EMBL" id="JAUEPL010000004">
    <property type="protein sequence ID" value="MDN3293300.1"/>
    <property type="molecule type" value="Genomic_DNA"/>
</dbReference>
<organism evidence="2 3">
    <name type="scientific">Streptomyces ficellus</name>
    <dbReference type="NCBI Taxonomy" id="1977088"/>
    <lineage>
        <taxon>Bacteria</taxon>
        <taxon>Bacillati</taxon>
        <taxon>Actinomycetota</taxon>
        <taxon>Actinomycetes</taxon>
        <taxon>Kitasatosporales</taxon>
        <taxon>Streptomycetaceae</taxon>
        <taxon>Streptomyces</taxon>
    </lineage>
</organism>
<evidence type="ECO:0008006" key="4">
    <source>
        <dbReference type="Google" id="ProtNLM"/>
    </source>
</evidence>
<comment type="caution">
    <text evidence="2">The sequence shown here is derived from an EMBL/GenBank/DDBJ whole genome shotgun (WGS) entry which is preliminary data.</text>
</comment>
<feature type="compositionally biased region" description="Basic and acidic residues" evidence="1">
    <location>
        <begin position="1"/>
        <end position="40"/>
    </location>
</feature>
<feature type="compositionally biased region" description="Basic and acidic residues" evidence="1">
    <location>
        <begin position="54"/>
        <end position="65"/>
    </location>
</feature>
<proteinExistence type="predicted"/>
<evidence type="ECO:0000256" key="1">
    <source>
        <dbReference type="SAM" id="MobiDB-lite"/>
    </source>
</evidence>
<sequence>MNERKRNPRTATEEVLHEFEEAELRIGEGRRDDENDKEAADTLTPSQTAQESVQNDKHRRNDDTP</sequence>
<reference evidence="2" key="1">
    <citation type="submission" date="2023-06" db="EMBL/GenBank/DDBJ databases">
        <title>WGS-Sequencing of Streptomyces ficellus isolate 21 collected from sand in Gara Djebilet Iron Mine in Algeria.</title>
        <authorList>
            <person name="Zegers G.P."/>
            <person name="Gomez A."/>
            <person name="Gueddou A."/>
            <person name="Zahara A.F."/>
            <person name="Worth M."/>
            <person name="Sevigny J.L."/>
            <person name="Tisa L."/>
        </authorList>
    </citation>
    <scope>NUCLEOTIDE SEQUENCE</scope>
    <source>
        <strain evidence="2">AS11</strain>
    </source>
</reference>
<feature type="compositionally biased region" description="Polar residues" evidence="1">
    <location>
        <begin position="43"/>
        <end position="53"/>
    </location>
</feature>
<dbReference type="Proteomes" id="UP001174050">
    <property type="component" value="Unassembled WGS sequence"/>
</dbReference>
<evidence type="ECO:0000313" key="2">
    <source>
        <dbReference type="EMBL" id="MDN3293300.1"/>
    </source>
</evidence>
<gene>
    <name evidence="2" type="ORF">QWM81_04395</name>
</gene>
<name>A0ABT7Z1E5_9ACTN</name>
<accession>A0ABT7Z1E5</accession>
<dbReference type="RefSeq" id="WP_290110152.1">
    <property type="nucleotide sequence ID" value="NZ_JAUEPL010000004.1"/>
</dbReference>
<feature type="region of interest" description="Disordered" evidence="1">
    <location>
        <begin position="1"/>
        <end position="65"/>
    </location>
</feature>
<keyword evidence="3" id="KW-1185">Reference proteome</keyword>
<protein>
    <recommendedName>
        <fullName evidence="4">YfhD family protein</fullName>
    </recommendedName>
</protein>